<evidence type="ECO:0000313" key="1">
    <source>
        <dbReference type="EMBL" id="MBK0397282.1"/>
    </source>
</evidence>
<protein>
    <submittedName>
        <fullName evidence="1">Uncharacterized protein</fullName>
    </submittedName>
</protein>
<dbReference type="Proteomes" id="UP000614058">
    <property type="component" value="Unassembled WGS sequence"/>
</dbReference>
<organism evidence="1 2">
    <name type="scientific">Kingella bonacorsii</name>
    <dbReference type="NCBI Taxonomy" id="2796361"/>
    <lineage>
        <taxon>Bacteria</taxon>
        <taxon>Pseudomonadati</taxon>
        <taxon>Pseudomonadota</taxon>
        <taxon>Betaproteobacteria</taxon>
        <taxon>Neisseriales</taxon>
        <taxon>Neisseriaceae</taxon>
        <taxon>Kingella</taxon>
    </lineage>
</organism>
<accession>A0ABS1BVJ1</accession>
<dbReference type="EMBL" id="JAEHNZ010000005">
    <property type="protein sequence ID" value="MBK0397282.1"/>
    <property type="molecule type" value="Genomic_DNA"/>
</dbReference>
<proteinExistence type="predicted"/>
<reference evidence="1 2" key="1">
    <citation type="journal article" date="2021" name="Pathogens">
        <title>Isolation and Characterization of Kingella bonacorsii sp. nov., A Novel Kingella Species Detected in a Stable Periodontitis Subject.</title>
        <authorList>
            <person name="Antezack A."/>
            <person name="Boxberger M."/>
            <person name="Rolland C."/>
            <person name="Monnet-Corti V."/>
            <person name="La Scola B."/>
        </authorList>
    </citation>
    <scope>NUCLEOTIDE SEQUENCE [LARGE SCALE GENOMIC DNA]</scope>
    <source>
        <strain evidence="1 2">Marseille-Q4569</strain>
    </source>
</reference>
<keyword evidence="2" id="KW-1185">Reference proteome</keyword>
<name>A0ABS1BVJ1_9NEIS</name>
<comment type="caution">
    <text evidence="1">The sequence shown here is derived from an EMBL/GenBank/DDBJ whole genome shotgun (WGS) entry which is preliminary data.</text>
</comment>
<evidence type="ECO:0000313" key="2">
    <source>
        <dbReference type="Proteomes" id="UP000614058"/>
    </source>
</evidence>
<sequence>MNSYRAEVERVIAVHHARLEMGLSRAREQEAFVRRVADVLMRHRVAFTWGLDTDFDAVFRLADDVTGEETLLQTLFAGCLLARTPDGFVLGDARQEYIQVRFKGGVNEL</sequence>
<dbReference type="RefSeq" id="WP_200523248.1">
    <property type="nucleotide sequence ID" value="NZ_JAEHNZ010000005.1"/>
</dbReference>
<gene>
    <name evidence="1" type="ORF">JDW22_12040</name>
</gene>